<comment type="caution">
    <text evidence="2">The sequence shown here is derived from an EMBL/GenBank/DDBJ whole genome shotgun (WGS) entry which is preliminary data.</text>
</comment>
<dbReference type="InterPro" id="IPR025921">
    <property type="entry name" value="HmuY"/>
</dbReference>
<dbReference type="EMBL" id="QJJX01000056">
    <property type="protein sequence ID" value="PXX17279.1"/>
    <property type="molecule type" value="Genomic_DNA"/>
</dbReference>
<dbReference type="PROSITE" id="PS51257">
    <property type="entry name" value="PROKAR_LIPOPROTEIN"/>
    <property type="match status" value="1"/>
</dbReference>
<dbReference type="STRING" id="1122991.GCA_000613445_00363"/>
<evidence type="ECO:0000313" key="2">
    <source>
        <dbReference type="EMBL" id="PXX17279.1"/>
    </source>
</evidence>
<reference evidence="2 3" key="1">
    <citation type="submission" date="2018-05" db="EMBL/GenBank/DDBJ databases">
        <title>Genomic Encyclopedia of Type Strains, Phase I: the one thousand microbial genomes (KMG-I) project.</title>
        <authorList>
            <person name="Kyrpides N."/>
        </authorList>
    </citation>
    <scope>NUCLEOTIDE SEQUENCE [LARGE SCALE GENOMIC DNA]</scope>
    <source>
        <strain evidence="2 3">DSM 15611</strain>
    </source>
</reference>
<accession>A0A318HTC0</accession>
<dbReference type="OrthoDB" id="1093440at2"/>
<proteinExistence type="predicted"/>
<dbReference type="AlphaFoldDB" id="A0A318HTC0"/>
<sequence>MRIIAKATLLLTFGLLATALTACTGLFDGVYDSPDKAPKLSNNQLVIDASDWHNWYYIDFDSLQMLAETGDSAALLYARTHFTPYPIPTDRDETIASSQTGIYTYWFDVFGAGIVKNEKRDFMPTAIQPEPSQWSIAIHRNNVRTNGGAVLETNYTSMSQLPTSSAQFAGLTFKPDEWTTNVVWEDQSQMANLLIGCQGINVNKTLSSWLKIEIPPMPPAFKHNNHVFVVKLKNGKFVALQLQNYINPTNGTKCVLTINYKYPY</sequence>
<keyword evidence="3" id="KW-1185">Reference proteome</keyword>
<dbReference type="RefSeq" id="WP_025817488.1">
    <property type="nucleotide sequence ID" value="NZ_BAIZ01000064.1"/>
</dbReference>
<feature type="chain" id="PRO_5016301932" evidence="1">
    <location>
        <begin position="23"/>
        <end position="264"/>
    </location>
</feature>
<name>A0A318HTC0_9BACT</name>
<dbReference type="Proteomes" id="UP000248314">
    <property type="component" value="Unassembled WGS sequence"/>
</dbReference>
<keyword evidence="1" id="KW-0732">Signal</keyword>
<organism evidence="2 3">
    <name type="scientific">Hoylesella shahii DSM 15611 = JCM 12083</name>
    <dbReference type="NCBI Taxonomy" id="1122991"/>
    <lineage>
        <taxon>Bacteria</taxon>
        <taxon>Pseudomonadati</taxon>
        <taxon>Bacteroidota</taxon>
        <taxon>Bacteroidia</taxon>
        <taxon>Bacteroidales</taxon>
        <taxon>Prevotellaceae</taxon>
        <taxon>Hoylesella</taxon>
    </lineage>
</organism>
<evidence type="ECO:0000313" key="3">
    <source>
        <dbReference type="Proteomes" id="UP000248314"/>
    </source>
</evidence>
<feature type="signal peptide" evidence="1">
    <location>
        <begin position="1"/>
        <end position="22"/>
    </location>
</feature>
<gene>
    <name evidence="2" type="ORF">EJ73_02692</name>
</gene>
<dbReference type="CDD" id="cd12105">
    <property type="entry name" value="HmuY"/>
    <property type="match status" value="1"/>
</dbReference>
<evidence type="ECO:0000256" key="1">
    <source>
        <dbReference type="SAM" id="SignalP"/>
    </source>
</evidence>
<protein>
    <submittedName>
        <fullName evidence="2">Heme-binding HmuY-like protein</fullName>
    </submittedName>
</protein>
<dbReference type="Pfam" id="PF14064">
    <property type="entry name" value="HmuY"/>
    <property type="match status" value="1"/>
</dbReference>